<accession>A0ABU6KE87</accession>
<dbReference type="InterPro" id="IPR000600">
    <property type="entry name" value="ROK"/>
</dbReference>
<reference evidence="2 3" key="1">
    <citation type="journal article" date="2024" name="Int. J. Syst. Evol. Microbiol.">
        <title>Virgibacillus tibetensis sp. nov., isolated from salt lake on the Tibetan Plateau of China.</title>
        <authorList>
            <person name="Phurbu D."/>
            <person name="Liu Z.-X."/>
            <person name="Wang R."/>
            <person name="Zheng Y.-Y."/>
            <person name="Liu H.-C."/>
            <person name="Zhou Y.-G."/>
            <person name="Yu Y.-J."/>
            <person name="Li A.-H."/>
        </authorList>
    </citation>
    <scope>NUCLEOTIDE SEQUENCE [LARGE SCALE GENOMIC DNA]</scope>
    <source>
        <strain evidence="2 3">C22-A2</strain>
    </source>
</reference>
<keyword evidence="3" id="KW-1185">Reference proteome</keyword>
<evidence type="ECO:0000256" key="1">
    <source>
        <dbReference type="ARBA" id="ARBA00006479"/>
    </source>
</evidence>
<comment type="caution">
    <text evidence="2">The sequence shown here is derived from an EMBL/GenBank/DDBJ whole genome shotgun (WGS) entry which is preliminary data.</text>
</comment>
<dbReference type="InterPro" id="IPR043129">
    <property type="entry name" value="ATPase_NBD"/>
</dbReference>
<evidence type="ECO:0000313" key="2">
    <source>
        <dbReference type="EMBL" id="MEC5423144.1"/>
    </source>
</evidence>
<protein>
    <submittedName>
        <fullName evidence="2">ROK family protein</fullName>
    </submittedName>
</protein>
<comment type="similarity">
    <text evidence="1">Belongs to the ROK (NagC/XylR) family.</text>
</comment>
<dbReference type="PANTHER" id="PTHR18964:SF165">
    <property type="entry name" value="BETA-GLUCOSIDE KINASE"/>
    <property type="match status" value="1"/>
</dbReference>
<dbReference type="PROSITE" id="PS01125">
    <property type="entry name" value="ROK"/>
    <property type="match status" value="1"/>
</dbReference>
<gene>
    <name evidence="2" type="ORF">QGM71_06470</name>
</gene>
<evidence type="ECO:0000313" key="3">
    <source>
        <dbReference type="Proteomes" id="UP001335737"/>
    </source>
</evidence>
<dbReference type="PANTHER" id="PTHR18964">
    <property type="entry name" value="ROK (REPRESSOR, ORF, KINASE) FAMILY"/>
    <property type="match status" value="1"/>
</dbReference>
<name>A0ABU6KE87_9BACI</name>
<dbReference type="RefSeq" id="WP_327606706.1">
    <property type="nucleotide sequence ID" value="NZ_JARZFX010000002.1"/>
</dbReference>
<dbReference type="InterPro" id="IPR049874">
    <property type="entry name" value="ROK_cs"/>
</dbReference>
<dbReference type="SUPFAM" id="SSF53067">
    <property type="entry name" value="Actin-like ATPase domain"/>
    <property type="match status" value="1"/>
</dbReference>
<proteinExistence type="inferred from homology"/>
<dbReference type="Proteomes" id="UP001335737">
    <property type="component" value="Unassembled WGS sequence"/>
</dbReference>
<dbReference type="EMBL" id="JARZFX010000002">
    <property type="protein sequence ID" value="MEC5423144.1"/>
    <property type="molecule type" value="Genomic_DNA"/>
</dbReference>
<dbReference type="Pfam" id="PF00480">
    <property type="entry name" value="ROK"/>
    <property type="match status" value="1"/>
</dbReference>
<organism evidence="2 3">
    <name type="scientific">Virgibacillus tibetensis</name>
    <dbReference type="NCBI Taxonomy" id="3042313"/>
    <lineage>
        <taxon>Bacteria</taxon>
        <taxon>Bacillati</taxon>
        <taxon>Bacillota</taxon>
        <taxon>Bacilli</taxon>
        <taxon>Bacillales</taxon>
        <taxon>Bacillaceae</taxon>
        <taxon>Virgibacillus</taxon>
    </lineage>
</organism>
<dbReference type="CDD" id="cd24068">
    <property type="entry name" value="ASKHA_NBD_ROK_FnNanK-like"/>
    <property type="match status" value="1"/>
</dbReference>
<dbReference type="Gene3D" id="3.30.420.40">
    <property type="match status" value="2"/>
</dbReference>
<sequence length="299" mass="32228">MLLGVIDIGGTSIKYGIVNDDGEILYHDSTPTEARLGGLEVIRKVNNLTDVLKQKWDITGFSISSAGQIDRVNGVVIYATDNIPGYTGMPIAKMVSEHTGLPVKVENDVNCTAFGEHWKGAAVGVNDFLCITIGTGIGGALFLNGLPYTGANYSAGELGHMSLYPGGKPCTCGHRGCFEQYASSSALGDMVNHEFGYPLELKDFFMKIRENDSKSICIFDQWIDDLTTGIQSLVHIFNPELIVIGGGISAQGDLLVNAIKTSLSKKIMPNHWNSLAVKLAEKDNQANLLGAAKHYLMNE</sequence>